<dbReference type="InterPro" id="IPR003599">
    <property type="entry name" value="Ig_sub"/>
</dbReference>
<sequence>LANPISDPSAQTATLTLTGLTTTNSGDYFVVVSGACSPAVQSIPTAVVVLEAPQVVTDPVSQTLCEGETLILNVTATGSALQYQWKRNGVNLTGETNPTLTISGITQAQAGDYTVEVSNAGVCPSDESLAAVVVVNPATAITTQPSTVTACFGENVTFLVQATGIGLTYQWKKNNVDIPGETNSTLTLSAVDFDDIANYTVLVSSTSCPAVTSNVARLAVVALPQASIANGLEPSICAGNSADVIITGTPFAVVTYSINGGAPQSVSLSGSGTAVVATGIIEETQVYQLLTVKRNDLPACLVDLSAAANTQATVAVTNIPQPKLDQDGYICIFNNDPTNTSTYTLDTGLPNDGTYDFEWFIDDVQQPQFSNLASIDAEAVGLYRVQVTDAVTGCTRSATASITASAPPTSVTASVQTLFFAENATVTVTVNPPGEYEYRLDDGPWQTSNVFTGVRTVLSQDNTGNHTIYARDLRACGEAFTSITVIDYPKFFTPNGDGYNDTWNIST</sequence>
<reference evidence="2 3" key="1">
    <citation type="submission" date="2017-07" db="EMBL/GenBank/DDBJ databases">
        <title>Flavobacterium cyanobacteriorum sp. nov., isolated from cyanobacterial aggregates in a eutrophic lake.</title>
        <authorList>
            <person name="Cai H."/>
        </authorList>
    </citation>
    <scope>NUCLEOTIDE SEQUENCE [LARGE SCALE GENOMIC DNA]</scope>
    <source>
        <strain evidence="2 3">TH167</strain>
    </source>
</reference>
<evidence type="ECO:0000259" key="1">
    <source>
        <dbReference type="PROSITE" id="PS50835"/>
    </source>
</evidence>
<evidence type="ECO:0000313" key="3">
    <source>
        <dbReference type="Proteomes" id="UP000216035"/>
    </source>
</evidence>
<evidence type="ECO:0000313" key="2">
    <source>
        <dbReference type="EMBL" id="OYQ49908.1"/>
    </source>
</evidence>
<dbReference type="GO" id="GO:0005886">
    <property type="term" value="C:plasma membrane"/>
    <property type="evidence" value="ECO:0007669"/>
    <property type="project" value="TreeGrafter"/>
</dbReference>
<dbReference type="InterPro" id="IPR036179">
    <property type="entry name" value="Ig-like_dom_sf"/>
</dbReference>
<dbReference type="PANTHER" id="PTHR45080:SF32">
    <property type="entry name" value="MAM DOMAIN CONTAINING GLYCOSYLPHOSPHATIDYLINOSITOL ANCHOR 1"/>
    <property type="match status" value="1"/>
</dbReference>
<dbReference type="RefSeq" id="WP_207758917.1">
    <property type="nucleotide sequence ID" value="NZ_NOXX01000087.1"/>
</dbReference>
<dbReference type="EMBL" id="NOXX01000087">
    <property type="protein sequence ID" value="OYQ49908.1"/>
    <property type="molecule type" value="Genomic_DNA"/>
</dbReference>
<dbReference type="Pfam" id="PF13927">
    <property type="entry name" value="Ig_3"/>
    <property type="match status" value="1"/>
</dbReference>
<feature type="non-terminal residue" evidence="2">
    <location>
        <position position="1"/>
    </location>
</feature>
<feature type="domain" description="Ig-like" evidence="1">
    <location>
        <begin position="53"/>
        <end position="130"/>
    </location>
</feature>
<comment type="caution">
    <text evidence="2">The sequence shown here is derived from an EMBL/GenBank/DDBJ whole genome shotgun (WGS) entry which is preliminary data.</text>
</comment>
<name>A0A256A877_9FLAO</name>
<feature type="domain" description="Ig-like" evidence="1">
    <location>
        <begin position="137"/>
        <end position="212"/>
    </location>
</feature>
<dbReference type="SUPFAM" id="SSF48726">
    <property type="entry name" value="Immunoglobulin"/>
    <property type="match status" value="2"/>
</dbReference>
<dbReference type="Proteomes" id="UP000216035">
    <property type="component" value="Unassembled WGS sequence"/>
</dbReference>
<proteinExistence type="predicted"/>
<dbReference type="SMART" id="SM00409">
    <property type="entry name" value="IG"/>
    <property type="match status" value="2"/>
</dbReference>
<gene>
    <name evidence="2" type="ORF">CHX27_01165</name>
</gene>
<protein>
    <recommendedName>
        <fullName evidence="1">Ig-like domain-containing protein</fullName>
    </recommendedName>
</protein>
<dbReference type="InterPro" id="IPR013783">
    <property type="entry name" value="Ig-like_fold"/>
</dbReference>
<dbReference type="GO" id="GO:0050808">
    <property type="term" value="P:synapse organization"/>
    <property type="evidence" value="ECO:0007669"/>
    <property type="project" value="TreeGrafter"/>
</dbReference>
<dbReference type="InterPro" id="IPR007110">
    <property type="entry name" value="Ig-like_dom"/>
</dbReference>
<dbReference type="Gene3D" id="2.60.40.10">
    <property type="entry name" value="Immunoglobulins"/>
    <property type="match status" value="2"/>
</dbReference>
<dbReference type="AlphaFoldDB" id="A0A256A877"/>
<dbReference type="InterPro" id="IPR050958">
    <property type="entry name" value="Cell_Adh-Cytoskel_Orgn"/>
</dbReference>
<accession>A0A256A877</accession>
<keyword evidence="3" id="KW-1185">Reference proteome</keyword>
<dbReference type="PANTHER" id="PTHR45080">
    <property type="entry name" value="CONTACTIN 5"/>
    <property type="match status" value="1"/>
</dbReference>
<feature type="non-terminal residue" evidence="2">
    <location>
        <position position="507"/>
    </location>
</feature>
<dbReference type="GO" id="GO:0007156">
    <property type="term" value="P:homophilic cell adhesion via plasma membrane adhesion molecules"/>
    <property type="evidence" value="ECO:0007669"/>
    <property type="project" value="TreeGrafter"/>
</dbReference>
<organism evidence="2 3">
    <name type="scientific">Flavobacterium aurantiibacter</name>
    <dbReference type="NCBI Taxonomy" id="2023067"/>
    <lineage>
        <taxon>Bacteria</taxon>
        <taxon>Pseudomonadati</taxon>
        <taxon>Bacteroidota</taxon>
        <taxon>Flavobacteriia</taxon>
        <taxon>Flavobacteriales</taxon>
        <taxon>Flavobacteriaceae</taxon>
        <taxon>Flavobacterium</taxon>
    </lineage>
</organism>
<dbReference type="PROSITE" id="PS50835">
    <property type="entry name" value="IG_LIKE"/>
    <property type="match status" value="2"/>
</dbReference>